<evidence type="ECO:0000256" key="1">
    <source>
        <dbReference type="ARBA" id="ARBA00008165"/>
    </source>
</evidence>
<proteinExistence type="inferred from homology"/>
<dbReference type="PROSITE" id="PS51371">
    <property type="entry name" value="CBS"/>
    <property type="match status" value="2"/>
</dbReference>
<dbReference type="RefSeq" id="WP_092499290.1">
    <property type="nucleotide sequence ID" value="NZ_FOFG01000018.1"/>
</dbReference>
<evidence type="ECO:0000313" key="10">
    <source>
        <dbReference type="EMBL" id="SER42682.1"/>
    </source>
</evidence>
<evidence type="ECO:0000313" key="11">
    <source>
        <dbReference type="Proteomes" id="UP000199647"/>
    </source>
</evidence>
<dbReference type="OrthoDB" id="9762536at2"/>
<dbReference type="NCBIfam" id="TIGR00393">
    <property type="entry name" value="kpsF"/>
    <property type="match status" value="1"/>
</dbReference>
<feature type="domain" description="SIS" evidence="9">
    <location>
        <begin position="38"/>
        <end position="181"/>
    </location>
</feature>
<evidence type="ECO:0000256" key="7">
    <source>
        <dbReference type="PROSITE-ProRule" id="PRU00703"/>
    </source>
</evidence>
<feature type="site" description="Catalytically relevant" evidence="6">
    <location>
        <position position="56"/>
    </location>
</feature>
<evidence type="ECO:0000256" key="3">
    <source>
        <dbReference type="ARBA" id="ARBA00023122"/>
    </source>
</evidence>
<dbReference type="Gene3D" id="3.10.580.10">
    <property type="entry name" value="CBS-domain"/>
    <property type="match status" value="1"/>
</dbReference>
<dbReference type="InterPro" id="IPR046342">
    <property type="entry name" value="CBS_dom_sf"/>
</dbReference>
<organism evidence="10 11">
    <name type="scientific">Faunimonas pinastri</name>
    <dbReference type="NCBI Taxonomy" id="1855383"/>
    <lineage>
        <taxon>Bacteria</taxon>
        <taxon>Pseudomonadati</taxon>
        <taxon>Pseudomonadota</taxon>
        <taxon>Alphaproteobacteria</taxon>
        <taxon>Hyphomicrobiales</taxon>
        <taxon>Afifellaceae</taxon>
        <taxon>Faunimonas</taxon>
    </lineage>
</organism>
<feature type="site" description="Catalytically relevant" evidence="6">
    <location>
        <position position="108"/>
    </location>
</feature>
<dbReference type="GO" id="GO:0005975">
    <property type="term" value="P:carbohydrate metabolic process"/>
    <property type="evidence" value="ECO:0007669"/>
    <property type="project" value="InterPro"/>
</dbReference>
<feature type="site" description="Catalytically relevant" evidence="6">
    <location>
        <position position="149"/>
    </location>
</feature>
<dbReference type="FunFam" id="3.40.50.10490:FF:000011">
    <property type="entry name" value="Arabinose 5-phosphate isomerase"/>
    <property type="match status" value="1"/>
</dbReference>
<keyword evidence="2" id="KW-0677">Repeat</keyword>
<feature type="domain" description="CBS" evidence="8">
    <location>
        <begin position="206"/>
        <end position="264"/>
    </location>
</feature>
<dbReference type="InterPro" id="IPR050986">
    <property type="entry name" value="GutQ/KpsF_isomerases"/>
</dbReference>
<dbReference type="GO" id="GO:0097367">
    <property type="term" value="F:carbohydrate derivative binding"/>
    <property type="evidence" value="ECO:0007669"/>
    <property type="project" value="InterPro"/>
</dbReference>
<evidence type="ECO:0000256" key="4">
    <source>
        <dbReference type="PIRNR" id="PIRNR004692"/>
    </source>
</evidence>
<dbReference type="GO" id="GO:0046872">
    <property type="term" value="F:metal ion binding"/>
    <property type="evidence" value="ECO:0007669"/>
    <property type="project" value="UniProtKB-KW"/>
</dbReference>
<dbReference type="Proteomes" id="UP000199647">
    <property type="component" value="Unassembled WGS sequence"/>
</dbReference>
<sequence>MNSPAVQSALRTLGTEIDALNALNRALGNGLSEPFKEACATIRKAEGRVVVTGMGKSGHIGTKIAATLASTGTPAFFVHPAEASHGDLGMITHRDVILALSWSGETAELKNIVFYSRRFSVPLIAITAGEHSTLGQAADTVLLLPRVTEACPHGLAPTSSTLMQLALGDALAVALLESRDFTPDDFAVFHPGGSLGANLQHVRDIMHAGDSVPIAPLGTRMDEAIVLMTQKGFGCLAITGGDGRLAGIVTDGDLRRHLGGDLLSRRVEEIMNRNPRTVAPEMLVASALKALNSAAITALLVVDGGKPVGIVHMHDMLRIGAA</sequence>
<dbReference type="GO" id="GO:0019146">
    <property type="term" value="F:arabinose-5-phosphate isomerase activity"/>
    <property type="evidence" value="ECO:0007669"/>
    <property type="project" value="UniProtKB-ARBA"/>
</dbReference>
<accession>A0A1H9P3B7</accession>
<reference evidence="10 11" key="1">
    <citation type="submission" date="2016-10" db="EMBL/GenBank/DDBJ databases">
        <authorList>
            <person name="de Groot N.N."/>
        </authorList>
    </citation>
    <scope>NUCLEOTIDE SEQUENCE [LARGE SCALE GENOMIC DNA]</scope>
    <source>
        <strain evidence="10 11">A52C2</strain>
    </source>
</reference>
<dbReference type="PIRSF" id="PIRSF004692">
    <property type="entry name" value="KdsD_KpsF"/>
    <property type="match status" value="1"/>
</dbReference>
<dbReference type="PANTHER" id="PTHR42745">
    <property type="match status" value="1"/>
</dbReference>
<evidence type="ECO:0000259" key="9">
    <source>
        <dbReference type="PROSITE" id="PS51464"/>
    </source>
</evidence>
<name>A0A1H9P3B7_9HYPH</name>
<evidence type="ECO:0000256" key="2">
    <source>
        <dbReference type="ARBA" id="ARBA00022737"/>
    </source>
</evidence>
<dbReference type="CDD" id="cd04604">
    <property type="entry name" value="CBS_pair_SIS_assoc"/>
    <property type="match status" value="1"/>
</dbReference>
<keyword evidence="3 7" id="KW-0129">CBS domain</keyword>
<dbReference type="Pfam" id="PF01380">
    <property type="entry name" value="SIS"/>
    <property type="match status" value="1"/>
</dbReference>
<dbReference type="AlphaFoldDB" id="A0A1H9P3B7"/>
<dbReference type="SUPFAM" id="SSF53697">
    <property type="entry name" value="SIS domain"/>
    <property type="match status" value="1"/>
</dbReference>
<feature type="site" description="Catalytically relevant" evidence="6">
    <location>
        <position position="190"/>
    </location>
</feature>
<dbReference type="Gene3D" id="3.40.50.10490">
    <property type="entry name" value="Glucose-6-phosphate isomerase like protein, domain 1"/>
    <property type="match status" value="1"/>
</dbReference>
<gene>
    <name evidence="10" type="ORF">SAMN05216548_11844</name>
</gene>
<feature type="binding site" evidence="5">
    <location>
        <position position="79"/>
    </location>
    <ligand>
        <name>Zn(2+)</name>
        <dbReference type="ChEBI" id="CHEBI:29105"/>
    </ligand>
</feature>
<dbReference type="EMBL" id="FOFG01000018">
    <property type="protein sequence ID" value="SER42682.1"/>
    <property type="molecule type" value="Genomic_DNA"/>
</dbReference>
<dbReference type="PROSITE" id="PS51464">
    <property type="entry name" value="SIS"/>
    <property type="match status" value="1"/>
</dbReference>
<evidence type="ECO:0000259" key="8">
    <source>
        <dbReference type="PROSITE" id="PS51371"/>
    </source>
</evidence>
<dbReference type="InterPro" id="IPR001347">
    <property type="entry name" value="SIS_dom"/>
</dbReference>
<evidence type="ECO:0000256" key="5">
    <source>
        <dbReference type="PIRSR" id="PIRSR004692-2"/>
    </source>
</evidence>
<feature type="domain" description="CBS" evidence="8">
    <location>
        <begin position="271"/>
        <end position="322"/>
    </location>
</feature>
<comment type="similarity">
    <text evidence="1 4">Belongs to the SIS family. GutQ/KpsF subfamily.</text>
</comment>
<keyword evidence="5" id="KW-0862">Zinc</keyword>
<dbReference type="SMART" id="SM00116">
    <property type="entry name" value="CBS"/>
    <property type="match status" value="2"/>
</dbReference>
<dbReference type="CDD" id="cd05014">
    <property type="entry name" value="SIS_Kpsf"/>
    <property type="match status" value="1"/>
</dbReference>
<dbReference type="Pfam" id="PF00571">
    <property type="entry name" value="CBS"/>
    <property type="match status" value="2"/>
</dbReference>
<dbReference type="GO" id="GO:1901135">
    <property type="term" value="P:carbohydrate derivative metabolic process"/>
    <property type="evidence" value="ECO:0007669"/>
    <property type="project" value="InterPro"/>
</dbReference>
<dbReference type="InterPro" id="IPR000644">
    <property type="entry name" value="CBS_dom"/>
</dbReference>
<keyword evidence="11" id="KW-1185">Reference proteome</keyword>
<dbReference type="PANTHER" id="PTHR42745:SF1">
    <property type="entry name" value="ARABINOSE 5-PHOSPHATE ISOMERASE KDSD"/>
    <property type="match status" value="1"/>
</dbReference>
<dbReference type="InterPro" id="IPR035474">
    <property type="entry name" value="SIS_Kpsf"/>
</dbReference>
<dbReference type="STRING" id="1855383.SAMN05216548_11844"/>
<protein>
    <submittedName>
        <fullName evidence="10">Arabinose-5-phosphate isomerase</fullName>
    </submittedName>
</protein>
<dbReference type="InterPro" id="IPR046348">
    <property type="entry name" value="SIS_dom_sf"/>
</dbReference>
<dbReference type="InterPro" id="IPR004800">
    <property type="entry name" value="KdsD/KpsF-type"/>
</dbReference>
<keyword evidence="10" id="KW-0413">Isomerase</keyword>
<evidence type="ECO:0000256" key="6">
    <source>
        <dbReference type="PIRSR" id="PIRSR004692-3"/>
    </source>
</evidence>
<keyword evidence="5" id="KW-0479">Metal-binding</keyword>